<dbReference type="InterPro" id="IPR049704">
    <property type="entry name" value="Aminotrans_3_PPA_site"/>
</dbReference>
<dbReference type="InterPro" id="IPR015424">
    <property type="entry name" value="PyrdxlP-dep_Trfase"/>
</dbReference>
<dbReference type="Gene3D" id="3.40.640.10">
    <property type="entry name" value="Type I PLP-dependent aspartate aminotransferase-like (Major domain)"/>
    <property type="match status" value="1"/>
</dbReference>
<evidence type="ECO:0000313" key="5">
    <source>
        <dbReference type="EMBL" id="CAA9576091.1"/>
    </source>
</evidence>
<dbReference type="PROSITE" id="PS00600">
    <property type="entry name" value="AA_TRANSFER_CLASS_3"/>
    <property type="match status" value="1"/>
</dbReference>
<dbReference type="SUPFAM" id="SSF53383">
    <property type="entry name" value="PLP-dependent transferases"/>
    <property type="match status" value="1"/>
</dbReference>
<comment type="cofactor">
    <cofactor evidence="1">
        <name>pyridoxal 5'-phosphate</name>
        <dbReference type="ChEBI" id="CHEBI:597326"/>
    </cofactor>
</comment>
<comment type="similarity">
    <text evidence="2 4">Belongs to the class-III pyridoxal-phosphate-dependent aminotransferase family.</text>
</comment>
<dbReference type="InterPro" id="IPR005814">
    <property type="entry name" value="Aminotrans_3"/>
</dbReference>
<accession>A0A6J4VKD8</accession>
<organism evidence="5">
    <name type="scientific">uncultured Thermomicrobiales bacterium</name>
    <dbReference type="NCBI Taxonomy" id="1645740"/>
    <lineage>
        <taxon>Bacteria</taxon>
        <taxon>Pseudomonadati</taxon>
        <taxon>Thermomicrobiota</taxon>
        <taxon>Thermomicrobia</taxon>
        <taxon>Thermomicrobiales</taxon>
        <taxon>environmental samples</taxon>
    </lineage>
</organism>
<reference evidence="5" key="1">
    <citation type="submission" date="2020-02" db="EMBL/GenBank/DDBJ databases">
        <authorList>
            <person name="Meier V. D."/>
        </authorList>
    </citation>
    <scope>NUCLEOTIDE SEQUENCE</scope>
    <source>
        <strain evidence="5">AVDCRST_MAG19</strain>
    </source>
</reference>
<keyword evidence="5" id="KW-0032">Aminotransferase</keyword>
<dbReference type="PANTHER" id="PTHR45688">
    <property type="match status" value="1"/>
</dbReference>
<evidence type="ECO:0000256" key="3">
    <source>
        <dbReference type="ARBA" id="ARBA00022898"/>
    </source>
</evidence>
<dbReference type="CDD" id="cd00610">
    <property type="entry name" value="OAT_like"/>
    <property type="match status" value="1"/>
</dbReference>
<name>A0A6J4VKD8_9BACT</name>
<protein>
    <submittedName>
        <fullName evidence="5">Acetylornithine aminotransferase</fullName>
        <ecNumber evidence="5">2.6.1.11</ecNumber>
    </submittedName>
</protein>
<gene>
    <name evidence="5" type="ORF">AVDCRST_MAG19-3373</name>
</gene>
<dbReference type="EC" id="2.6.1.11" evidence="5"/>
<dbReference type="PANTHER" id="PTHR45688:SF13">
    <property type="entry name" value="ALANINE--GLYOXYLATE AMINOTRANSFERASE 2-LIKE"/>
    <property type="match status" value="1"/>
</dbReference>
<dbReference type="InterPro" id="IPR015421">
    <property type="entry name" value="PyrdxlP-dep_Trfase_major"/>
</dbReference>
<evidence type="ECO:0000256" key="2">
    <source>
        <dbReference type="ARBA" id="ARBA00008954"/>
    </source>
</evidence>
<dbReference type="GO" id="GO:0030170">
    <property type="term" value="F:pyridoxal phosphate binding"/>
    <property type="evidence" value="ECO:0007669"/>
    <property type="project" value="InterPro"/>
</dbReference>
<keyword evidence="5" id="KW-0808">Transferase</keyword>
<proteinExistence type="inferred from homology"/>
<dbReference type="AlphaFoldDB" id="A0A6J4VKD8"/>
<sequence>MASTASSATIAERDARFIASAIKIRYTPFVLAGGDGAWLVDADGRRFLDFGAGWSVAHLGYSNRHVRQAVVAQLERTTYAGLNSTVNLPAVDLAEKLVSLIPGDGPKKAWFGLSGSDANEAALRLILRATGRRRVLSFVGSWHGTTEATMGLSGHTAFTAAPGGGHITKLPYPDPYRNPFGARFGSDQVVDQCLDYVEGYLFKTVCPPEDVAAVFVEAVQADSGDVVPPPDFMPKLRALCDRHGILLVADEVKTGLGRTGRMFAVEHTETAADVVLLGKSLGGGLPLSAVVAPPEILDCGSGIALFTVSGNATSCAAGLATLEVVEGESLVDLSARNGDYLRGRLAEVLGKHEPVGDVRGLGMMIGVDLVRDRVTKEPDQRLAAKVVYRAWELGLILFYAGSWGNVLEITPPLILTREEIDHGVDLLDRAIADALAGKVSDEAVAPFAGW</sequence>
<evidence type="ECO:0000256" key="4">
    <source>
        <dbReference type="RuleBase" id="RU003560"/>
    </source>
</evidence>
<keyword evidence="3 4" id="KW-0663">Pyridoxal phosphate</keyword>
<evidence type="ECO:0000256" key="1">
    <source>
        <dbReference type="ARBA" id="ARBA00001933"/>
    </source>
</evidence>
<dbReference type="Pfam" id="PF00202">
    <property type="entry name" value="Aminotran_3"/>
    <property type="match status" value="1"/>
</dbReference>
<dbReference type="Gene3D" id="3.90.1150.10">
    <property type="entry name" value="Aspartate Aminotransferase, domain 1"/>
    <property type="match status" value="1"/>
</dbReference>
<dbReference type="GO" id="GO:0003992">
    <property type="term" value="F:N2-acetyl-L-ornithine:2-oxoglutarate 5-aminotransferase activity"/>
    <property type="evidence" value="ECO:0007669"/>
    <property type="project" value="UniProtKB-EC"/>
</dbReference>
<dbReference type="EMBL" id="CADCWL010000186">
    <property type="protein sequence ID" value="CAA9576091.1"/>
    <property type="molecule type" value="Genomic_DNA"/>
</dbReference>
<dbReference type="InterPro" id="IPR015422">
    <property type="entry name" value="PyrdxlP-dep_Trfase_small"/>
</dbReference>
<dbReference type="PIRSF" id="PIRSF000521">
    <property type="entry name" value="Transaminase_4ab_Lys_Orn"/>
    <property type="match status" value="1"/>
</dbReference>